<feature type="compositionally biased region" description="Polar residues" evidence="12">
    <location>
        <begin position="692"/>
        <end position="707"/>
    </location>
</feature>
<dbReference type="Pfam" id="PF23142">
    <property type="entry name" value="PH_PLEKHM2"/>
    <property type="match status" value="1"/>
</dbReference>
<keyword evidence="5 13" id="KW-0472">Membrane</keyword>
<accession>A0A498MXX3</accession>
<dbReference type="UniPathway" id="UPA00378"/>
<dbReference type="InterPro" id="IPR037213">
    <property type="entry name" value="Run_dom_sf"/>
</dbReference>
<dbReference type="PROSITE" id="PS50826">
    <property type="entry name" value="RUN"/>
    <property type="match status" value="1"/>
</dbReference>
<gene>
    <name evidence="17" type="ORF">ROHU_020332</name>
</gene>
<feature type="compositionally biased region" description="Basic and acidic residues" evidence="12">
    <location>
        <begin position="908"/>
        <end position="919"/>
    </location>
</feature>
<dbReference type="Pfam" id="PF23358">
    <property type="entry name" value="OST48_MD"/>
    <property type="match status" value="1"/>
</dbReference>
<dbReference type="Pfam" id="PF02759">
    <property type="entry name" value="RUN"/>
    <property type="match status" value="1"/>
</dbReference>
<dbReference type="STRING" id="84645.A0A498MXX3"/>
<dbReference type="InterPro" id="IPR053015">
    <property type="entry name" value="PH_domain-containing_M2"/>
</dbReference>
<comment type="subunit">
    <text evidence="10">Interacts with KLC2 (via TPR repeats). Interacts with KIF5B. Interacts with BORCS5. Interacts (via RUN domain) with ARL8B (GTP-bound form); PLEKHM1 and PLEKHM2 compete for interaction with ARL8B. Interacts with ARL8A.</text>
</comment>
<dbReference type="InterPro" id="IPR049452">
    <property type="entry name" value="Anoctamin_TM"/>
</dbReference>
<evidence type="ECO:0000256" key="1">
    <source>
        <dbReference type="ARBA" id="ARBA00004496"/>
    </source>
</evidence>
<dbReference type="Pfam" id="PF04547">
    <property type="entry name" value="Anoctamin"/>
    <property type="match status" value="1"/>
</dbReference>
<evidence type="ECO:0000256" key="5">
    <source>
        <dbReference type="ARBA" id="ARBA00023136"/>
    </source>
</evidence>
<comment type="function">
    <text evidence="9">Plays a role in lysosomes movement and localization at the cell periphery acting as an effector of ARL8B. Required for ARL8B to exert its effects on lysosome location, recruits kinesin-1 to lysosomes and hence direct their movement toward microtubule plus ends. Binding to ARL8B provides a link from lysosomal membranes to plus-end-directed motility. Critical factor involved in NK cell-mediated cytotoxicity. Drives the polarization of cytolytic granules and microtubule-organizing centers (MTOCs) toward the immune synapse between effector NK lymphocytes and target cells. Required for maintenance of the Golgi apparatus organization. May play a role in membrane tubulation.</text>
</comment>
<dbReference type="SMART" id="SM00593">
    <property type="entry name" value="RUN"/>
    <property type="match status" value="1"/>
</dbReference>
<dbReference type="InterPro" id="IPR055457">
    <property type="entry name" value="OST48_N"/>
</dbReference>
<feature type="compositionally biased region" description="Basic and acidic residues" evidence="12">
    <location>
        <begin position="791"/>
        <end position="800"/>
    </location>
</feature>
<protein>
    <recommendedName>
        <fullName evidence="11">Pleckstrin homology domain-containing family M member 2</fullName>
    </recommendedName>
</protein>
<dbReference type="GO" id="GO:0019894">
    <property type="term" value="F:kinesin binding"/>
    <property type="evidence" value="ECO:0007669"/>
    <property type="project" value="TreeGrafter"/>
</dbReference>
<feature type="compositionally biased region" description="Polar residues" evidence="12">
    <location>
        <begin position="596"/>
        <end position="605"/>
    </location>
</feature>
<dbReference type="GO" id="GO:0005765">
    <property type="term" value="C:lysosomal membrane"/>
    <property type="evidence" value="ECO:0007669"/>
    <property type="project" value="UniProtKB-SubCell"/>
</dbReference>
<dbReference type="EMBL" id="QBIY01012082">
    <property type="protein sequence ID" value="RXN26879.1"/>
    <property type="molecule type" value="Genomic_DNA"/>
</dbReference>
<sequence>MVPTSSGGFSRSALFVLSVALMLQAVLGDGKTLVLLDNPNIRDTHSIFFRSLADRGFDLTFKTADDPGLSLIKYGQFLYDHLIIFSPSVEDFGGNINVETITAFIDGGGNVLVAASSDIGDPLRELGSECGIEFDEEKTAVIDHHNYDVSDPGEHTLIVADPENLLKAPTIVGKPTDKPVLFKGVGMVADPDNSLVLDILTGSSTSYSYFPDRPITQYPHAVGKNTLLIAGLQARNNARVVFSGSLHFFSDAFFNSPVQKAVPGSKRYEQTGNQELAEALSRWVFKEAGVLRVGAVTHHPVGESTPPAAYTITDLVEYSIVIEMLSGGKWVPFDGDDIQLEFVRIDPFVRTYLKKNGGKYSVQFKLPDVYGVFQFKVDYNRLGYTHLYSSTQLQSYFAACEDETPAIRNHDRVLQRLCEHLDHALLYGLQDISSGYWVLVLHFTRREAVRQIDELQHIATNLGRSRAWLYLALSESSLESYLRLFQENQGLLQKYYYKNALVCSHDHLTLFLTLVSGLEFIRFDLELDVPYLDVAPYMPEYYKPQNLLDFEERLPSSDSLSLHSFTSLTSTNLEWDDSAIAPSSEEGDLTDPVSGPRSSGSDPQTVVSDCVVVKASAGTIRTTSLSRSPTFRHNPFNEDSDTNTSADVTPVHMASRHVSTTGEDAAITNTELEVIRMARRRRTGKKRRGRGSTDSVSSEQNVTSPDTADTEECLQIVVERNIVVDNLNVDSRGPLGGPDGPGSESLRNGRQEGEDEDPEAGLRLPEMTDTSMDSVGEPLRDVMDRLNGSLDGKHWQRSEGEEGVEGICTSHGGPPHQRPFREDSGGEPPDPSRSFLQAPLPPADFYCFTSQSPDPAASCGGHNDSAGNGESQDVHVGDEDEGETETPAAEQDPSIPVEMSAEEEQSKEEEKQEEDKDHGMQSSHAAEFKVDNNHLLLLMIHVFRENEEQLFKMVRMSTGHMEGDLQPLYLLLTDCYIYLLRKGAAEKPYSVEEAVSYNELDYISVGFHQQTITLVCTNRRRQFLLDTADSSLTVWFLTVLKAAFENGCREPPYPSVLTDATMEKLALSKFVCQETHCELSEMRIRLYSLVHWEDPMDAAVASPTSPSGTRDSSSTKEGALLYRAGSTYLGKEVWKSCYLVLSNGILYQYAERTDVTPLMSVTMGGGHCGGCRRSNSSEKPHAFQVILTEHPPLELSAENELEMADWMQLLCQSVSKGIIPQGVAPAPCIPCCLVLTDRKLLTCHQDCQTSFFRSLGGADLNDVTAVCLEEDKEYCVIEFAEDRAQFLPPWVLYFSGREERDRLLAELSQAWAAVYQETGCMRSCCKVCLHAFFLAEDERVGSYARAFTKRNPEVLMDREVLLDLDYSGETHGPDSYGSLQNGGFIPPRYLNTAANDEDDDPIYVHCERTASPPVQPPGNYFRDGQTKIDFVLVWEVKVRRKRRSRGQSQGEAAEGTADAAQEESRSERRKAQLAQWRDKFIQNVQSAGLLMEKEESSSVKKTIHYLKLHAPWDVLVYYAEELCLRAPLQAQPHPDFNTSARVLQKLWVPNIMKDSVPNRPVDYYTCAFRKSKMEKFLGSDDRENYFTNTQRHRIVYEILARTVYGRRKRAEVGVARLLNEGAFTGAFPLHEGPFELSGSDVQPDQLNKRQVGYLFDHPGTVFFSVFMSLWAVTFLEYWKRKNATLAHHWDCMDFHEEEEPPRPEFAAMAPAMEENPVTGVKEPYFPERARISRMLTGSMVIIIMLCIVMIFLVTVIIYRSIVSVMMFETGSSVLRTQAGNIANISSSLVNLALILLMGQVYTALAEQLTKWEMHRTQTQYEDAFTFKVFIFQFVNFYSSPFYVAFFKGRFVGYPGRYGKLFGMRNEDCGPGGCLIELAEQLCIIMVGKQLINNIQEFVIPKIKAWRQKRALSSVKKAQKAEEPKRWEQDYELIPCEGLFDEYLEIVLQFGFITIFVAAFPLAPLFALLNNWVEVRLDAHKFVCEYRRPVAERAQHIGVWFIILEALSHVSVIVNDLQFLVFLQAFLIAFTSDFLPRLLYQYKFNNDLHGYVNFTLAYSPPSYNYSNHTVCRYKAFRDENGKYTLVYWELLAVRLGFIIAFEHVVFFVLRVIDWMVPDIPESLELKIKRERYLAKQALADNQEALLGIEENTWIIWAQAAAWLTEFKVQLRGNKVIQIDRAMPCVEHVFWRVFSFLSEREGATSSL</sequence>
<feature type="compositionally biased region" description="Basic residues" evidence="12">
    <location>
        <begin position="678"/>
        <end position="690"/>
    </location>
</feature>
<dbReference type="Gene3D" id="2.30.29.30">
    <property type="entry name" value="Pleckstrin-homology domain (PH domain)/Phosphotyrosine-binding domain (PTB)"/>
    <property type="match status" value="1"/>
</dbReference>
<dbReference type="FunFam" id="2.30.29.30:FF:000148">
    <property type="entry name" value="pleckstrin homology domain-containing family M member 2"/>
    <property type="match status" value="1"/>
</dbReference>
<dbReference type="InterPro" id="IPR047327">
    <property type="entry name" value="RUN_PLEKHM2"/>
</dbReference>
<feature type="transmembrane region" description="Helical" evidence="13">
    <location>
        <begin position="1781"/>
        <end position="1804"/>
    </location>
</feature>
<dbReference type="Pfam" id="PF03345">
    <property type="entry name" value="OST48_N"/>
    <property type="match status" value="1"/>
</dbReference>
<keyword evidence="3" id="KW-0597">Phosphoprotein</keyword>
<evidence type="ECO:0000256" key="11">
    <source>
        <dbReference type="ARBA" id="ARBA00068201"/>
    </source>
</evidence>
<feature type="transmembrane region" description="Helical" evidence="13">
    <location>
        <begin position="1659"/>
        <end position="1678"/>
    </location>
</feature>
<keyword evidence="18" id="KW-1185">Reference proteome</keyword>
<evidence type="ECO:0000256" key="4">
    <source>
        <dbReference type="ARBA" id="ARBA00022990"/>
    </source>
</evidence>
<feature type="chain" id="PRO_5019711505" description="Pleckstrin homology domain-containing family M member 2" evidence="14">
    <location>
        <begin position="29"/>
        <end position="2205"/>
    </location>
</feature>
<feature type="region of interest" description="Disordered" evidence="12">
    <location>
        <begin position="581"/>
        <end position="605"/>
    </location>
</feature>
<dbReference type="CDD" id="cd17680">
    <property type="entry name" value="RUN_PLEKHM2"/>
    <property type="match status" value="1"/>
</dbReference>
<feature type="signal peptide" evidence="14">
    <location>
        <begin position="1"/>
        <end position="28"/>
    </location>
</feature>
<feature type="compositionally biased region" description="Polar residues" evidence="12">
    <location>
        <begin position="622"/>
        <end position="631"/>
    </location>
</feature>
<name>A0A498MXX3_LABRO</name>
<feature type="transmembrane region" description="Helical" evidence="13">
    <location>
        <begin position="2019"/>
        <end position="2039"/>
    </location>
</feature>
<reference evidence="17 18" key="1">
    <citation type="submission" date="2018-03" db="EMBL/GenBank/DDBJ databases">
        <title>Draft genome sequence of Rohu Carp (Labeo rohita).</title>
        <authorList>
            <person name="Das P."/>
            <person name="Kushwaha B."/>
            <person name="Joshi C.G."/>
            <person name="Kumar D."/>
            <person name="Nagpure N.S."/>
            <person name="Sahoo L."/>
            <person name="Das S.P."/>
            <person name="Bit A."/>
            <person name="Patnaik S."/>
            <person name="Meher P.K."/>
            <person name="Jayasankar P."/>
            <person name="Koringa P.G."/>
            <person name="Patel N.V."/>
            <person name="Hinsu A.T."/>
            <person name="Kumar R."/>
            <person name="Pandey M."/>
            <person name="Agarwal S."/>
            <person name="Srivastava S."/>
            <person name="Singh M."/>
            <person name="Iquebal M.A."/>
            <person name="Jaiswal S."/>
            <person name="Angadi U.B."/>
            <person name="Kumar N."/>
            <person name="Raza M."/>
            <person name="Shah T.M."/>
            <person name="Rai A."/>
            <person name="Jena J.K."/>
        </authorList>
    </citation>
    <scope>NUCLEOTIDE SEQUENCE [LARGE SCALE GENOMIC DNA]</scope>
    <source>
        <strain evidence="17">DASCIFA01</strain>
        <tissue evidence="17">Testis</tissue>
    </source>
</reference>
<dbReference type="GO" id="GO:0046983">
    <property type="term" value="F:protein dimerization activity"/>
    <property type="evidence" value="ECO:0007669"/>
    <property type="project" value="InterPro"/>
</dbReference>
<dbReference type="GO" id="GO:0032880">
    <property type="term" value="P:regulation of protein localization"/>
    <property type="evidence" value="ECO:0007669"/>
    <property type="project" value="TreeGrafter"/>
</dbReference>
<dbReference type="SUPFAM" id="SSF140741">
    <property type="entry name" value="RUN domain-like"/>
    <property type="match status" value="1"/>
</dbReference>
<dbReference type="InterPro" id="IPR004012">
    <property type="entry name" value="Run_dom"/>
</dbReference>
<dbReference type="InterPro" id="IPR055459">
    <property type="entry name" value="OST48_MD"/>
</dbReference>
<evidence type="ECO:0000256" key="8">
    <source>
        <dbReference type="ARBA" id="ARBA00029433"/>
    </source>
</evidence>
<evidence type="ECO:0000259" key="15">
    <source>
        <dbReference type="PROSITE" id="PS50003"/>
    </source>
</evidence>
<dbReference type="Pfam" id="PF00169">
    <property type="entry name" value="PH"/>
    <property type="match status" value="1"/>
</dbReference>
<feature type="transmembrane region" description="Helical" evidence="13">
    <location>
        <begin position="1738"/>
        <end position="1761"/>
    </location>
</feature>
<evidence type="ECO:0000256" key="3">
    <source>
        <dbReference type="ARBA" id="ARBA00022553"/>
    </source>
</evidence>
<evidence type="ECO:0000256" key="7">
    <source>
        <dbReference type="ARBA" id="ARBA00023765"/>
    </source>
</evidence>
<dbReference type="CDD" id="cd13309">
    <property type="entry name" value="PH_SKIP"/>
    <property type="match status" value="1"/>
</dbReference>
<feature type="region of interest" description="Disordered" evidence="12">
    <location>
        <begin position="728"/>
        <end position="923"/>
    </location>
</feature>
<feature type="transmembrane region" description="Helical" evidence="13">
    <location>
        <begin position="1996"/>
        <end position="2013"/>
    </location>
</feature>
<dbReference type="InterPro" id="IPR057288">
    <property type="entry name" value="PH_PLEKHM2"/>
</dbReference>
<dbReference type="Proteomes" id="UP000290572">
    <property type="component" value="Unassembled WGS sequence"/>
</dbReference>
<keyword evidence="2" id="KW-0963">Cytoplasm</keyword>
<dbReference type="InterPro" id="IPR001849">
    <property type="entry name" value="PH_domain"/>
</dbReference>
<evidence type="ECO:0000256" key="10">
    <source>
        <dbReference type="ARBA" id="ARBA00064695"/>
    </source>
</evidence>
<dbReference type="PANTHER" id="PTHR46556:SF1">
    <property type="entry name" value="PLECKSTRIN HOMOLOGY DOMAIN-CONTAINING FAMILY M MEMBER 2"/>
    <property type="match status" value="1"/>
</dbReference>
<evidence type="ECO:0000256" key="2">
    <source>
        <dbReference type="ARBA" id="ARBA00022490"/>
    </source>
</evidence>
<keyword evidence="19" id="KW-1267">Proteomics identification</keyword>
<keyword evidence="14" id="KW-0732">Signal</keyword>
<dbReference type="GO" id="GO:0032418">
    <property type="term" value="P:lysosome localization"/>
    <property type="evidence" value="ECO:0007669"/>
    <property type="project" value="TreeGrafter"/>
</dbReference>
<dbReference type="PANTHER" id="PTHR46556">
    <property type="entry name" value="PLECKSTRIN HOMOLOGY DOMAIN-CONTAINING FAMILY M MEMBER 2"/>
    <property type="match status" value="1"/>
</dbReference>
<evidence type="ECO:0000313" key="17">
    <source>
        <dbReference type="EMBL" id="RXN26879.1"/>
    </source>
</evidence>
<dbReference type="GO" id="GO:0007030">
    <property type="term" value="P:Golgi organization"/>
    <property type="evidence" value="ECO:0007669"/>
    <property type="project" value="TreeGrafter"/>
</dbReference>
<feature type="transmembrane region" description="Helical" evidence="13">
    <location>
        <begin position="2084"/>
        <end position="2108"/>
    </location>
</feature>
<evidence type="ECO:0000256" key="6">
    <source>
        <dbReference type="ARBA" id="ARBA00023228"/>
    </source>
</evidence>
<evidence type="ECO:0000256" key="12">
    <source>
        <dbReference type="SAM" id="MobiDB-lite"/>
    </source>
</evidence>
<feature type="region of interest" description="Disordered" evidence="12">
    <location>
        <begin position="622"/>
        <end position="647"/>
    </location>
</feature>
<feature type="domain" description="RUN" evidence="16">
    <location>
        <begin position="408"/>
        <end position="530"/>
    </location>
</feature>
<dbReference type="SMART" id="SM00233">
    <property type="entry name" value="PH"/>
    <property type="match status" value="1"/>
</dbReference>
<keyword evidence="6" id="KW-0458">Lysosome</keyword>
<evidence type="ECO:0000313" key="18">
    <source>
        <dbReference type="Proteomes" id="UP000290572"/>
    </source>
</evidence>
<evidence type="ECO:0000256" key="9">
    <source>
        <dbReference type="ARBA" id="ARBA00056822"/>
    </source>
</evidence>
<dbReference type="FunFam" id="1.20.58.900:FF:000004">
    <property type="entry name" value="pleckstrin homology domain-containing family M member 2 isoform X2"/>
    <property type="match status" value="1"/>
</dbReference>
<evidence type="ECO:0000259" key="16">
    <source>
        <dbReference type="PROSITE" id="PS50826"/>
    </source>
</evidence>
<dbReference type="InterPro" id="IPR011993">
    <property type="entry name" value="PH-like_dom_sf"/>
</dbReference>
<evidence type="ECO:0007829" key="19">
    <source>
        <dbReference type="PeptideAtlas" id="A0A498MXX3"/>
    </source>
</evidence>
<keyword evidence="13" id="KW-1133">Transmembrane helix</keyword>
<dbReference type="SUPFAM" id="SSF50729">
    <property type="entry name" value="PH domain-like"/>
    <property type="match status" value="1"/>
</dbReference>
<organism evidence="17 18">
    <name type="scientific">Labeo rohita</name>
    <name type="common">Indian major carp</name>
    <name type="synonym">Cyprinus rohita</name>
    <dbReference type="NCBI Taxonomy" id="84645"/>
    <lineage>
        <taxon>Eukaryota</taxon>
        <taxon>Metazoa</taxon>
        <taxon>Chordata</taxon>
        <taxon>Craniata</taxon>
        <taxon>Vertebrata</taxon>
        <taxon>Euteleostomi</taxon>
        <taxon>Actinopterygii</taxon>
        <taxon>Neopterygii</taxon>
        <taxon>Teleostei</taxon>
        <taxon>Ostariophysi</taxon>
        <taxon>Cypriniformes</taxon>
        <taxon>Cyprinidae</taxon>
        <taxon>Labeoninae</taxon>
        <taxon>Labeonini</taxon>
        <taxon>Labeo</taxon>
    </lineage>
</organism>
<proteinExistence type="evidence at protein level"/>
<evidence type="ECO:0000256" key="13">
    <source>
        <dbReference type="SAM" id="Phobius"/>
    </source>
</evidence>
<keyword evidence="13" id="KW-0812">Transmembrane</keyword>
<feature type="transmembrane region" description="Helical" evidence="13">
    <location>
        <begin position="1824"/>
        <end position="1845"/>
    </location>
</feature>
<dbReference type="PROSITE" id="PS50003">
    <property type="entry name" value="PH_DOMAIN"/>
    <property type="match status" value="1"/>
</dbReference>
<keyword evidence="4" id="KW-0007">Acetylation</keyword>
<dbReference type="Gene3D" id="1.20.58.900">
    <property type="match status" value="1"/>
</dbReference>
<feature type="region of interest" description="Disordered" evidence="12">
    <location>
        <begin position="1443"/>
        <end position="1469"/>
    </location>
</feature>
<evidence type="ECO:0000256" key="14">
    <source>
        <dbReference type="SAM" id="SignalP"/>
    </source>
</evidence>
<comment type="caution">
    <text evidence="17">The sequence shown here is derived from an EMBL/GenBank/DDBJ whole genome shotgun (WGS) entry which is preliminary data.</text>
</comment>
<dbReference type="GO" id="GO:0010008">
    <property type="term" value="C:endosome membrane"/>
    <property type="evidence" value="ECO:0007669"/>
    <property type="project" value="TreeGrafter"/>
</dbReference>
<feature type="region of interest" description="Disordered" evidence="12">
    <location>
        <begin position="678"/>
        <end position="711"/>
    </location>
</feature>
<comment type="subcellular location">
    <subcellularLocation>
        <location evidence="1">Cytoplasm</location>
    </subcellularLocation>
    <subcellularLocation>
        <location evidence="8">Endomembrane system</location>
        <topology evidence="8">Peripheral membrane protein</topology>
        <orientation evidence="8">Cytoplasmic side</orientation>
    </subcellularLocation>
    <subcellularLocation>
        <location evidence="7">Lysosome membrane</location>
        <topology evidence="7">Peripheral membrane protein</topology>
    </subcellularLocation>
</comment>
<feature type="transmembrane region" description="Helical" evidence="13">
    <location>
        <begin position="1945"/>
        <end position="1968"/>
    </location>
</feature>
<feature type="domain" description="PH" evidence="15">
    <location>
        <begin position="1113"/>
        <end position="1215"/>
    </location>
</feature>